<keyword evidence="3" id="KW-1185">Reference proteome</keyword>
<evidence type="ECO:0000256" key="1">
    <source>
        <dbReference type="SAM" id="MobiDB-lite"/>
    </source>
</evidence>
<organism evidence="2 3">
    <name type="scientific">Hirundo rustica rustica</name>
    <dbReference type="NCBI Taxonomy" id="333673"/>
    <lineage>
        <taxon>Eukaryota</taxon>
        <taxon>Metazoa</taxon>
        <taxon>Chordata</taxon>
        <taxon>Craniata</taxon>
        <taxon>Vertebrata</taxon>
        <taxon>Euteleostomi</taxon>
        <taxon>Archelosauria</taxon>
        <taxon>Archosauria</taxon>
        <taxon>Dinosauria</taxon>
        <taxon>Saurischia</taxon>
        <taxon>Theropoda</taxon>
        <taxon>Coelurosauria</taxon>
        <taxon>Aves</taxon>
        <taxon>Neognathae</taxon>
        <taxon>Neoaves</taxon>
        <taxon>Telluraves</taxon>
        <taxon>Australaves</taxon>
        <taxon>Passeriformes</taxon>
        <taxon>Sylvioidea</taxon>
        <taxon>Hirundinidae</taxon>
        <taxon>Hirundo</taxon>
    </lineage>
</organism>
<dbReference type="Proteomes" id="UP000269221">
    <property type="component" value="Unassembled WGS sequence"/>
</dbReference>
<evidence type="ECO:0000313" key="3">
    <source>
        <dbReference type="Proteomes" id="UP000269221"/>
    </source>
</evidence>
<evidence type="ECO:0000313" key="2">
    <source>
        <dbReference type="EMBL" id="RMC15903.1"/>
    </source>
</evidence>
<gene>
    <name evidence="2" type="ORF">DUI87_08108</name>
</gene>
<accession>A0A3M0KRX6</accession>
<reference evidence="2 3" key="1">
    <citation type="submission" date="2018-07" db="EMBL/GenBank/DDBJ databases">
        <title>A high quality draft genome assembly of the barn swallow (H. rustica rustica).</title>
        <authorList>
            <person name="Formenti G."/>
            <person name="Chiara M."/>
            <person name="Poveda L."/>
            <person name="Francoijs K.-J."/>
            <person name="Bonisoli-Alquati A."/>
            <person name="Canova L."/>
            <person name="Gianfranceschi L."/>
            <person name="Horner D.S."/>
            <person name="Saino N."/>
        </authorList>
    </citation>
    <scope>NUCLEOTIDE SEQUENCE [LARGE SCALE GENOMIC DNA]</scope>
    <source>
        <strain evidence="2">Chelidonia</strain>
        <tissue evidence="2">Blood</tissue>
    </source>
</reference>
<name>A0A3M0KRX6_HIRRU</name>
<proteinExistence type="predicted"/>
<feature type="compositionally biased region" description="Basic and acidic residues" evidence="1">
    <location>
        <begin position="106"/>
        <end position="126"/>
    </location>
</feature>
<sequence length="143" mass="16588">MIHENHLKFKKSKWKVLYLGRNNPQHLYSLRDEGILSSPLENVLRVLVVDEKQDTRQQCTVTDQKDNFILLCINRNVMQVKGSGSVLLLHCYRTPPGMVHPSLKPLDQERHRPLRTDPEESRKNDQRAGTFCLLRKTEGVGVF</sequence>
<feature type="region of interest" description="Disordered" evidence="1">
    <location>
        <begin position="100"/>
        <end position="128"/>
    </location>
</feature>
<comment type="caution">
    <text evidence="2">The sequence shown here is derived from an EMBL/GenBank/DDBJ whole genome shotgun (WGS) entry which is preliminary data.</text>
</comment>
<dbReference type="EMBL" id="QRBI01000104">
    <property type="protein sequence ID" value="RMC15903.1"/>
    <property type="molecule type" value="Genomic_DNA"/>
</dbReference>
<dbReference type="AlphaFoldDB" id="A0A3M0KRX6"/>
<protein>
    <submittedName>
        <fullName evidence="2">Uncharacterized protein</fullName>
    </submittedName>
</protein>